<accession>A0AAE1A6W1</accession>
<evidence type="ECO:0000313" key="2">
    <source>
        <dbReference type="Proteomes" id="UP001283361"/>
    </source>
</evidence>
<reference evidence="1" key="1">
    <citation type="journal article" date="2023" name="G3 (Bethesda)">
        <title>A reference genome for the long-term kleptoplast-retaining sea slug Elysia crispata morphotype clarki.</title>
        <authorList>
            <person name="Eastman K.E."/>
            <person name="Pendleton A.L."/>
            <person name="Shaikh M.A."/>
            <person name="Suttiyut T."/>
            <person name="Ogas R."/>
            <person name="Tomko P."/>
            <person name="Gavelis G."/>
            <person name="Widhalm J.R."/>
            <person name="Wisecaver J.H."/>
        </authorList>
    </citation>
    <scope>NUCLEOTIDE SEQUENCE</scope>
    <source>
        <strain evidence="1">ECLA1</strain>
    </source>
</reference>
<dbReference type="EMBL" id="JAWDGP010002536">
    <property type="protein sequence ID" value="KAK3782125.1"/>
    <property type="molecule type" value="Genomic_DNA"/>
</dbReference>
<keyword evidence="2" id="KW-1185">Reference proteome</keyword>
<dbReference type="AlphaFoldDB" id="A0AAE1A6W1"/>
<gene>
    <name evidence="1" type="ORF">RRG08_046153</name>
</gene>
<dbReference type="Proteomes" id="UP001283361">
    <property type="component" value="Unassembled WGS sequence"/>
</dbReference>
<proteinExistence type="predicted"/>
<protein>
    <submittedName>
        <fullName evidence="1">Uncharacterized protein</fullName>
    </submittedName>
</protein>
<sequence>MESAFELQLFELKTEKSEVRLALHFIRYTYKCNKTVTSFVPSGQPLSCSDLFEVGPRTTVTCGGSATEYTLSFLSQ</sequence>
<organism evidence="1 2">
    <name type="scientific">Elysia crispata</name>
    <name type="common">lettuce slug</name>
    <dbReference type="NCBI Taxonomy" id="231223"/>
    <lineage>
        <taxon>Eukaryota</taxon>
        <taxon>Metazoa</taxon>
        <taxon>Spiralia</taxon>
        <taxon>Lophotrochozoa</taxon>
        <taxon>Mollusca</taxon>
        <taxon>Gastropoda</taxon>
        <taxon>Heterobranchia</taxon>
        <taxon>Euthyneura</taxon>
        <taxon>Panpulmonata</taxon>
        <taxon>Sacoglossa</taxon>
        <taxon>Placobranchoidea</taxon>
        <taxon>Plakobranchidae</taxon>
        <taxon>Elysia</taxon>
    </lineage>
</organism>
<name>A0AAE1A6W1_9GAST</name>
<evidence type="ECO:0000313" key="1">
    <source>
        <dbReference type="EMBL" id="KAK3782125.1"/>
    </source>
</evidence>
<comment type="caution">
    <text evidence="1">The sequence shown here is derived from an EMBL/GenBank/DDBJ whole genome shotgun (WGS) entry which is preliminary data.</text>
</comment>